<evidence type="ECO:0000313" key="2">
    <source>
        <dbReference type="EMBL" id="KAF7505975.1"/>
    </source>
</evidence>
<gene>
    <name evidence="2" type="ORF">GJ744_012322</name>
</gene>
<dbReference type="Proteomes" id="UP000606974">
    <property type="component" value="Unassembled WGS sequence"/>
</dbReference>
<accession>A0A8H7E248</accession>
<name>A0A8H7E248_9EURO</name>
<reference evidence="2" key="1">
    <citation type="submission" date="2020-02" db="EMBL/GenBank/DDBJ databases">
        <authorList>
            <person name="Palmer J.M."/>
        </authorList>
    </citation>
    <scope>NUCLEOTIDE SEQUENCE</scope>
    <source>
        <strain evidence="2">EPUS1.4</strain>
        <tissue evidence="2">Thallus</tissue>
    </source>
</reference>
<evidence type="ECO:0000256" key="1">
    <source>
        <dbReference type="SAM" id="MobiDB-lite"/>
    </source>
</evidence>
<dbReference type="AlphaFoldDB" id="A0A8H7E248"/>
<keyword evidence="3" id="KW-1185">Reference proteome</keyword>
<sequence>MLSSTQGVPDTGNNYAGDEEKNDDGDGDDEDDDNSSSGQPTSCRLWNYHQGCNRPARPVQDAVAPHGRQWR</sequence>
<protein>
    <submittedName>
        <fullName evidence="2">Uncharacterized protein</fullName>
    </submittedName>
</protein>
<feature type="compositionally biased region" description="Polar residues" evidence="1">
    <location>
        <begin position="1"/>
        <end position="14"/>
    </location>
</feature>
<evidence type="ECO:0000313" key="3">
    <source>
        <dbReference type="Proteomes" id="UP000606974"/>
    </source>
</evidence>
<feature type="region of interest" description="Disordered" evidence="1">
    <location>
        <begin position="1"/>
        <end position="71"/>
    </location>
</feature>
<feature type="compositionally biased region" description="Acidic residues" evidence="1">
    <location>
        <begin position="20"/>
        <end position="34"/>
    </location>
</feature>
<comment type="caution">
    <text evidence="2">The sequence shown here is derived from an EMBL/GenBank/DDBJ whole genome shotgun (WGS) entry which is preliminary data.</text>
</comment>
<proteinExistence type="predicted"/>
<organism evidence="2 3">
    <name type="scientific">Endocarpon pusillum</name>
    <dbReference type="NCBI Taxonomy" id="364733"/>
    <lineage>
        <taxon>Eukaryota</taxon>
        <taxon>Fungi</taxon>
        <taxon>Dikarya</taxon>
        <taxon>Ascomycota</taxon>
        <taxon>Pezizomycotina</taxon>
        <taxon>Eurotiomycetes</taxon>
        <taxon>Chaetothyriomycetidae</taxon>
        <taxon>Verrucariales</taxon>
        <taxon>Verrucariaceae</taxon>
        <taxon>Endocarpon</taxon>
    </lineage>
</organism>
<dbReference type="EMBL" id="JAACFV010000096">
    <property type="protein sequence ID" value="KAF7505975.1"/>
    <property type="molecule type" value="Genomic_DNA"/>
</dbReference>